<comment type="caution">
    <text evidence="1">The sequence shown here is derived from an EMBL/GenBank/DDBJ whole genome shotgun (WGS) entry which is preliminary data.</text>
</comment>
<proteinExistence type="predicted"/>
<dbReference type="EMBL" id="VSSQ01000936">
    <property type="protein sequence ID" value="MPM03237.1"/>
    <property type="molecule type" value="Genomic_DNA"/>
</dbReference>
<dbReference type="AlphaFoldDB" id="A0A644WI41"/>
<gene>
    <name evidence="1" type="ORF">SDC9_49502</name>
</gene>
<reference evidence="1" key="1">
    <citation type="submission" date="2019-08" db="EMBL/GenBank/DDBJ databases">
        <authorList>
            <person name="Kucharzyk K."/>
            <person name="Murdoch R.W."/>
            <person name="Higgins S."/>
            <person name="Loffler F."/>
        </authorList>
    </citation>
    <scope>NUCLEOTIDE SEQUENCE</scope>
</reference>
<protein>
    <recommendedName>
        <fullName evidence="2">ATPase BadF/BadG/BcrA/BcrD type domain-containing protein</fullName>
    </recommendedName>
</protein>
<dbReference type="CDD" id="cd24079">
    <property type="entry name" value="ASKHA_NBD_PG1100-like"/>
    <property type="match status" value="1"/>
</dbReference>
<dbReference type="SUPFAM" id="SSF53067">
    <property type="entry name" value="Actin-like ATPase domain"/>
    <property type="match status" value="2"/>
</dbReference>
<dbReference type="PANTHER" id="PTHR43190">
    <property type="entry name" value="N-ACETYL-D-GLUCOSAMINE KINASE"/>
    <property type="match status" value="1"/>
</dbReference>
<dbReference type="PANTHER" id="PTHR43190:SF3">
    <property type="entry name" value="N-ACETYL-D-GLUCOSAMINE KINASE"/>
    <property type="match status" value="1"/>
</dbReference>
<name>A0A644WI41_9ZZZZ</name>
<sequence length="302" mass="34726">MDRRNQELDRGIKTYNSIKDKTMRLIAESGSTKAEWCLLEGNHVVEHAFTEGINPFFQTRREISRCVRLQLPEKFFTRKLDEIFFYGAGCTSEEKKNIVKASLTSQFRVKTKVYSDLLAAGRSLFGKEKGIACILGTGSNTGLYDGNEIIQNVKSLGYVLGDEGSSSVLGKMFLSDLLKNLAPTDLTNKFYDLYHLTSDDVLDMIYNQPFPNRTLSKFSGFLLDFKNEEYVYDLISKNFRRFFRRNILQYDYQKYPIGFIGTVADNYQDILLDVAKEFDVKIAKITESPMKGLVDYYYPKLL</sequence>
<dbReference type="InterPro" id="IPR043129">
    <property type="entry name" value="ATPase_NBD"/>
</dbReference>
<evidence type="ECO:0008006" key="2">
    <source>
        <dbReference type="Google" id="ProtNLM"/>
    </source>
</evidence>
<evidence type="ECO:0000313" key="1">
    <source>
        <dbReference type="EMBL" id="MPM03237.1"/>
    </source>
</evidence>
<organism evidence="1">
    <name type="scientific">bioreactor metagenome</name>
    <dbReference type="NCBI Taxonomy" id="1076179"/>
    <lineage>
        <taxon>unclassified sequences</taxon>
        <taxon>metagenomes</taxon>
        <taxon>ecological metagenomes</taxon>
    </lineage>
</organism>
<dbReference type="InterPro" id="IPR052519">
    <property type="entry name" value="Euk-type_GlcNAc_Kinase"/>
</dbReference>
<accession>A0A644WI41</accession>
<dbReference type="Gene3D" id="1.10.720.160">
    <property type="match status" value="1"/>
</dbReference>
<dbReference type="Gene3D" id="3.30.420.40">
    <property type="match status" value="2"/>
</dbReference>